<keyword evidence="1" id="KW-0175">Coiled coil</keyword>
<evidence type="ECO:0000259" key="3">
    <source>
        <dbReference type="Pfam" id="PF09718"/>
    </source>
</evidence>
<evidence type="ECO:0000313" key="4">
    <source>
        <dbReference type="EMBL" id="PJE80695.1"/>
    </source>
</evidence>
<dbReference type="Pfam" id="PF09718">
    <property type="entry name" value="Tape_meas_lam_C"/>
    <property type="match status" value="1"/>
</dbReference>
<dbReference type="InterPro" id="IPR006431">
    <property type="entry name" value="Phage_tape_meas_C"/>
</dbReference>
<accession>A0A2H9TBR7</accession>
<organism evidence="4">
    <name type="scientific">invertebrate metagenome</name>
    <dbReference type="NCBI Taxonomy" id="1711999"/>
    <lineage>
        <taxon>unclassified sequences</taxon>
        <taxon>metagenomes</taxon>
        <taxon>organismal metagenomes</taxon>
    </lineage>
</organism>
<feature type="domain" description="Bacteriophage tail tape measure C-terminal" evidence="3">
    <location>
        <begin position="475"/>
        <end position="525"/>
    </location>
</feature>
<keyword evidence="2" id="KW-0812">Transmembrane</keyword>
<sequence length="651" mass="70909">MARNITIAGVVVDLKAESAQYVRELKKTNRLSRKWSKDVSRSFDRAKRNFAGAAAGILSASALVAGFRGATRTAREMENMARLAQMSVEDFQAAAFAADRFGVSAEKLGDMTKDVNEKLGEFIDTGGGGFKDFFDQVAPKVGLTAEELQHLSGPEVLLRMKKAMDDANVPLKQQSFYLEAVANDATLLIPMLENGGEAYRTLTEEARQANIVLSQTDLTAIRESDKILSTFGKRISTSFAKGVAGAATQIKWLAEVTGSLMESIGALYDARNDIPHTLDGIIEKEAQLNEQLQDVRKSLELLEGNGSAYNGRSRLAALNAQARTLTTQIEQLRNRRAELNLDVNITGQPELPDFNEGGEVRDSPAPVVKKARKEAEAIQAANQKIFDSLTRSLESAKEHINKVYREQVDQIGQLNLTAVQLEKTKYTSMEELRKDYLDRAKADRDQSLEDLKDTAEQEKTGTIDRMGKVIGTQGDELKQAATGWANGFSSAMTDMALKGEMDFGRMAESIVQDLIRIAIQSKITHSLLSAMGISTPGGETAPAASPPKGHATGGAVSMGTTYLVGEKGAELFTPNSSGTIIPNDRMGGNTTVNIYNQSGAQVETNRRPTPQGDVIEVMLKRVEGRMNEQISRGQGIARTLEGQYSLTRRSF</sequence>
<proteinExistence type="predicted"/>
<reference evidence="4" key="1">
    <citation type="journal article" date="2017" name="Appl. Environ. Microbiol.">
        <title>Molecular characterization of an Endozoicomonas-like organism causing infection in king scallop Pecten maximus L.</title>
        <authorList>
            <person name="Cano I."/>
            <person name="van Aerle R."/>
            <person name="Ross S."/>
            <person name="Verner-Jeffreys D.W."/>
            <person name="Paley R.K."/>
            <person name="Rimmer G."/>
            <person name="Ryder D."/>
            <person name="Hooper P."/>
            <person name="Stone D."/>
            <person name="Feist S.W."/>
        </authorList>
    </citation>
    <scope>NUCLEOTIDE SEQUENCE</scope>
</reference>
<name>A0A2H9TBR7_9ZZZZ</name>
<comment type="caution">
    <text evidence="4">The sequence shown here is derived from an EMBL/GenBank/DDBJ whole genome shotgun (WGS) entry which is preliminary data.</text>
</comment>
<evidence type="ECO:0000256" key="2">
    <source>
        <dbReference type="SAM" id="Phobius"/>
    </source>
</evidence>
<protein>
    <recommendedName>
        <fullName evidence="3">Bacteriophage tail tape measure C-terminal domain-containing protein</fullName>
    </recommendedName>
</protein>
<dbReference type="AlphaFoldDB" id="A0A2H9TBR7"/>
<gene>
    <name evidence="4" type="ORF">CI610_00356</name>
</gene>
<feature type="coiled-coil region" evidence="1">
    <location>
        <begin position="278"/>
        <end position="342"/>
    </location>
</feature>
<keyword evidence="2" id="KW-1133">Transmembrane helix</keyword>
<evidence type="ECO:0000256" key="1">
    <source>
        <dbReference type="SAM" id="Coils"/>
    </source>
</evidence>
<keyword evidence="2" id="KW-0472">Membrane</keyword>
<feature type="transmembrane region" description="Helical" evidence="2">
    <location>
        <begin position="50"/>
        <end position="70"/>
    </location>
</feature>
<dbReference type="EMBL" id="NSIT01000009">
    <property type="protein sequence ID" value="PJE80695.1"/>
    <property type="molecule type" value="Genomic_DNA"/>
</dbReference>